<sequence length="221" mass="24940">MINSTTTPLYKYLQKQHADDMVNLGRIRVGTLWDFKNEKAHGSVIGDQMEGYRQFNLTTLDGRSQTINDTIGGMTFKNVTIGGTGHLISFGDSAEHNYYMYCASAENSDVIQKAFSANAVVEITDVPAFYDAITDRLKVLKLASGDVIVDDCVYEQKQTYGFPQKGKVNYRKPVVPVWRQKDPTYAYQKEVRGIWVPTSPRSMPVIIEVPEIRTVCRLIDL</sequence>
<name>A0A7L5DS31_9BACT</name>
<reference evidence="1 2" key="1">
    <citation type="submission" date="2020-04" db="EMBL/GenBank/DDBJ databases">
        <title>Genome sequencing of novel species.</title>
        <authorList>
            <person name="Heo J."/>
            <person name="Kim S.-J."/>
            <person name="Kim J.-S."/>
            <person name="Hong S.-B."/>
            <person name="Kwon S.-W."/>
        </authorList>
    </citation>
    <scope>NUCLEOTIDE SEQUENCE [LARGE SCALE GENOMIC DNA]</scope>
    <source>
        <strain evidence="1 2">CJU-R4</strain>
    </source>
</reference>
<dbReference type="RefSeq" id="WP_169551334.1">
    <property type="nucleotide sequence ID" value="NZ_CP051677.1"/>
</dbReference>
<dbReference type="AlphaFoldDB" id="A0A7L5DS31"/>
<dbReference type="KEGG" id="srho:HH216_13815"/>
<evidence type="ECO:0000313" key="1">
    <source>
        <dbReference type="EMBL" id="QJD79368.1"/>
    </source>
</evidence>
<organism evidence="1 2">
    <name type="scientific">Spirosoma rhododendri</name>
    <dbReference type="NCBI Taxonomy" id="2728024"/>
    <lineage>
        <taxon>Bacteria</taxon>
        <taxon>Pseudomonadati</taxon>
        <taxon>Bacteroidota</taxon>
        <taxon>Cytophagia</taxon>
        <taxon>Cytophagales</taxon>
        <taxon>Cytophagaceae</taxon>
        <taxon>Spirosoma</taxon>
    </lineage>
</organism>
<gene>
    <name evidence="1" type="ORF">HH216_13815</name>
</gene>
<keyword evidence="2" id="KW-1185">Reference proteome</keyword>
<evidence type="ECO:0000313" key="2">
    <source>
        <dbReference type="Proteomes" id="UP000501128"/>
    </source>
</evidence>
<dbReference type="EMBL" id="CP051677">
    <property type="protein sequence ID" value="QJD79368.1"/>
    <property type="molecule type" value="Genomic_DNA"/>
</dbReference>
<accession>A0A7L5DS31</accession>
<dbReference type="Proteomes" id="UP000501128">
    <property type="component" value="Chromosome"/>
</dbReference>
<protein>
    <submittedName>
        <fullName evidence="1">Uncharacterized protein</fullName>
    </submittedName>
</protein>
<proteinExistence type="predicted"/>